<dbReference type="Pfam" id="PF07715">
    <property type="entry name" value="Plug"/>
    <property type="match status" value="1"/>
</dbReference>
<dbReference type="Pfam" id="PF00593">
    <property type="entry name" value="TonB_dep_Rec_b-barrel"/>
    <property type="match status" value="1"/>
</dbReference>
<evidence type="ECO:0000256" key="12">
    <source>
        <dbReference type="SAM" id="Phobius"/>
    </source>
</evidence>
<dbReference type="InterPro" id="IPR039426">
    <property type="entry name" value="TonB-dep_rcpt-like"/>
</dbReference>
<evidence type="ECO:0000256" key="5">
    <source>
        <dbReference type="ARBA" id="ARBA00022729"/>
    </source>
</evidence>
<comment type="subcellular location">
    <subcellularLocation>
        <location evidence="1 10">Cell outer membrane</location>
        <topology evidence="1 10">Multi-pass membrane protein</topology>
    </subcellularLocation>
</comment>
<feature type="domain" description="TonB-dependent receptor-like beta-barrel" evidence="13">
    <location>
        <begin position="168"/>
        <end position="659"/>
    </location>
</feature>
<dbReference type="PANTHER" id="PTHR30069">
    <property type="entry name" value="TONB-DEPENDENT OUTER MEMBRANE RECEPTOR"/>
    <property type="match status" value="1"/>
</dbReference>
<comment type="similarity">
    <text evidence="10 11">Belongs to the TonB-dependent receptor family.</text>
</comment>
<keyword evidence="12" id="KW-1133">Transmembrane helix</keyword>
<dbReference type="PANTHER" id="PTHR30069:SF29">
    <property type="entry name" value="HEMOGLOBIN AND HEMOGLOBIN-HAPTOGLOBIN-BINDING PROTEIN 1-RELATED"/>
    <property type="match status" value="1"/>
</dbReference>
<dbReference type="AlphaFoldDB" id="A0A921H4A4"/>
<reference evidence="15" key="1">
    <citation type="journal article" date="2021" name="PeerJ">
        <title>Extensive microbial diversity within the chicken gut microbiome revealed by metagenomics and culture.</title>
        <authorList>
            <person name="Gilroy R."/>
            <person name="Ravi A."/>
            <person name="Getino M."/>
            <person name="Pursley I."/>
            <person name="Horton D.L."/>
            <person name="Alikhan N.F."/>
            <person name="Baker D."/>
            <person name="Gharbi K."/>
            <person name="Hall N."/>
            <person name="Watson M."/>
            <person name="Adriaenssens E.M."/>
            <person name="Foster-Nyarko E."/>
            <person name="Jarju S."/>
            <person name="Secka A."/>
            <person name="Antonio M."/>
            <person name="Oren A."/>
            <person name="Chaudhuri R.R."/>
            <person name="La Ragione R."/>
            <person name="Hildebrand F."/>
            <person name="Pallen M.J."/>
        </authorList>
    </citation>
    <scope>NUCLEOTIDE SEQUENCE</scope>
    <source>
        <strain evidence="15">6966</strain>
    </source>
</reference>
<evidence type="ECO:0000256" key="8">
    <source>
        <dbReference type="ARBA" id="ARBA00023170"/>
    </source>
</evidence>
<keyword evidence="5" id="KW-0732">Signal</keyword>
<dbReference type="Proteomes" id="UP000742098">
    <property type="component" value="Unassembled WGS sequence"/>
</dbReference>
<reference evidence="15" key="2">
    <citation type="submission" date="2021-09" db="EMBL/GenBank/DDBJ databases">
        <authorList>
            <person name="Gilroy R."/>
        </authorList>
    </citation>
    <scope>NUCLEOTIDE SEQUENCE</scope>
    <source>
        <strain evidence="15">6966</strain>
    </source>
</reference>
<keyword evidence="4 10" id="KW-0812">Transmembrane</keyword>
<feature type="transmembrane region" description="Helical" evidence="12">
    <location>
        <begin position="6"/>
        <end position="30"/>
    </location>
</feature>
<sequence>MFKQVLLFLFMKMINLFMIYILFFPVAVFAQKRDSIAMRGVIDTVDVIENRLYNAQDANAGSRVSRISVEVIQANKSRSLAELLSDNSAVYIKSLGQGALATASFRGSSPSQTRVNWNGINITPPMAGTFDFSQIPVFFIDNVDLIHGSGHVKSGTGAIGGSVNLFNQPGWNKKNQYKIFGEYGSYNTYTAGGNLLIGKTKSSYQTRFYHQHSDNDYTYLNKILVPTKPFRERRKEAQYDQFGVMQEAYFKLSPDLTLSTIGWFQWGKRKLPQPLTVNVLDHEQQKETNLRGYVGLDYIKGKHQFFAKAAYLHYRLRYDKWNDGENGVFPPEGNSNKSETYTISGDYHCNPLSGLYLNTTLTYAYDRVDAESYMEIDSSKYYIDGLDSAHYEIPTVAGPSIKNREVFSWQANARWSVFPWLLINGQFMTEWNDGKNVSTYSMGFLSQILQDILTIRGNVSYNYRFPSMNDLYWRPGGNPGLKPEKGYSYDITFTYVPRLEHGFHLNTVVSSYLMTIDDWIIWLPEDGKQWFWTPQNVRDVLSYGCEVFMRGDYKAKDFNLSVTTNYTVSVSKTRKKNHKDDGSYMRQIPYVPKYKWNTRLSVKYKKHFFAYQVSYFDKRFLTTDESYSTPAYTVHNLLAGSSFDIGNIRISPQVRIDNLFDTYYESTKYYPMPLRNCLMSVVFEF</sequence>
<evidence type="ECO:0000259" key="14">
    <source>
        <dbReference type="Pfam" id="PF07715"/>
    </source>
</evidence>
<accession>A0A921H4A4</accession>
<evidence type="ECO:0000313" key="15">
    <source>
        <dbReference type="EMBL" id="HJF69738.1"/>
    </source>
</evidence>
<evidence type="ECO:0000256" key="10">
    <source>
        <dbReference type="PROSITE-ProRule" id="PRU01360"/>
    </source>
</evidence>
<dbReference type="InterPro" id="IPR012910">
    <property type="entry name" value="Plug_dom"/>
</dbReference>
<evidence type="ECO:0000259" key="13">
    <source>
        <dbReference type="Pfam" id="PF00593"/>
    </source>
</evidence>
<keyword evidence="2 10" id="KW-0813">Transport</keyword>
<dbReference type="EMBL" id="DYVS01000061">
    <property type="protein sequence ID" value="HJF69738.1"/>
    <property type="molecule type" value="Genomic_DNA"/>
</dbReference>
<evidence type="ECO:0000256" key="9">
    <source>
        <dbReference type="ARBA" id="ARBA00023237"/>
    </source>
</evidence>
<dbReference type="InterPro" id="IPR037066">
    <property type="entry name" value="Plug_dom_sf"/>
</dbReference>
<organism evidence="15 16">
    <name type="scientific">Butyricimonas virosa</name>
    <dbReference type="NCBI Taxonomy" id="544645"/>
    <lineage>
        <taxon>Bacteria</taxon>
        <taxon>Pseudomonadati</taxon>
        <taxon>Bacteroidota</taxon>
        <taxon>Bacteroidia</taxon>
        <taxon>Bacteroidales</taxon>
        <taxon>Odoribacteraceae</taxon>
        <taxon>Butyricimonas</taxon>
    </lineage>
</organism>
<evidence type="ECO:0000256" key="1">
    <source>
        <dbReference type="ARBA" id="ARBA00004571"/>
    </source>
</evidence>
<keyword evidence="8 15" id="KW-0675">Receptor</keyword>
<evidence type="ECO:0000256" key="7">
    <source>
        <dbReference type="ARBA" id="ARBA00023136"/>
    </source>
</evidence>
<dbReference type="SUPFAM" id="SSF56935">
    <property type="entry name" value="Porins"/>
    <property type="match status" value="1"/>
</dbReference>
<comment type="caution">
    <text evidence="15">The sequence shown here is derived from an EMBL/GenBank/DDBJ whole genome shotgun (WGS) entry which is preliminary data.</text>
</comment>
<protein>
    <submittedName>
        <fullName evidence="15">TonB-dependent receptor plug domain-containing protein</fullName>
    </submittedName>
</protein>
<dbReference type="GO" id="GO:0009279">
    <property type="term" value="C:cell outer membrane"/>
    <property type="evidence" value="ECO:0007669"/>
    <property type="project" value="UniProtKB-SubCell"/>
</dbReference>
<dbReference type="GO" id="GO:0015344">
    <property type="term" value="F:siderophore uptake transmembrane transporter activity"/>
    <property type="evidence" value="ECO:0007669"/>
    <property type="project" value="TreeGrafter"/>
</dbReference>
<keyword evidence="6 11" id="KW-0798">TonB box</keyword>
<keyword evidence="9 10" id="KW-0998">Cell outer membrane</keyword>
<evidence type="ECO:0000256" key="4">
    <source>
        <dbReference type="ARBA" id="ARBA00022692"/>
    </source>
</evidence>
<keyword evidence="3 10" id="KW-1134">Transmembrane beta strand</keyword>
<dbReference type="PROSITE" id="PS52016">
    <property type="entry name" value="TONB_DEPENDENT_REC_3"/>
    <property type="match status" value="1"/>
</dbReference>
<evidence type="ECO:0000256" key="6">
    <source>
        <dbReference type="ARBA" id="ARBA00023077"/>
    </source>
</evidence>
<name>A0A921H4A4_9BACT</name>
<evidence type="ECO:0000256" key="11">
    <source>
        <dbReference type="RuleBase" id="RU003357"/>
    </source>
</evidence>
<dbReference type="GO" id="GO:0044718">
    <property type="term" value="P:siderophore transmembrane transport"/>
    <property type="evidence" value="ECO:0007669"/>
    <property type="project" value="TreeGrafter"/>
</dbReference>
<dbReference type="InterPro" id="IPR036942">
    <property type="entry name" value="Beta-barrel_TonB_sf"/>
</dbReference>
<evidence type="ECO:0000256" key="2">
    <source>
        <dbReference type="ARBA" id="ARBA00022448"/>
    </source>
</evidence>
<evidence type="ECO:0000256" key="3">
    <source>
        <dbReference type="ARBA" id="ARBA00022452"/>
    </source>
</evidence>
<dbReference type="Gene3D" id="2.170.130.10">
    <property type="entry name" value="TonB-dependent receptor, plug domain"/>
    <property type="match status" value="1"/>
</dbReference>
<dbReference type="InterPro" id="IPR000531">
    <property type="entry name" value="Beta-barrel_TonB"/>
</dbReference>
<evidence type="ECO:0000313" key="16">
    <source>
        <dbReference type="Proteomes" id="UP000742098"/>
    </source>
</evidence>
<dbReference type="Gene3D" id="2.40.170.20">
    <property type="entry name" value="TonB-dependent receptor, beta-barrel domain"/>
    <property type="match status" value="1"/>
</dbReference>
<gene>
    <name evidence="15" type="ORF">K8V05_03175</name>
</gene>
<proteinExistence type="inferred from homology"/>
<feature type="domain" description="TonB-dependent receptor plug" evidence="14">
    <location>
        <begin position="60"/>
        <end position="161"/>
    </location>
</feature>
<keyword evidence="7 10" id="KW-0472">Membrane</keyword>